<keyword evidence="2" id="KW-1185">Reference proteome</keyword>
<reference evidence="1 2" key="1">
    <citation type="submission" date="2018-11" db="EMBL/GenBank/DDBJ databases">
        <title>Genomic Encyclopedia of Type Strains, Phase IV (KMG-IV): sequencing the most valuable type-strain genomes for metagenomic binning, comparative biology and taxonomic classification.</title>
        <authorList>
            <person name="Goeker M."/>
        </authorList>
    </citation>
    <scope>NUCLEOTIDE SEQUENCE [LARGE SCALE GENOMIC DNA]</scope>
    <source>
        <strain evidence="1 2">DSM 18090</strain>
    </source>
</reference>
<dbReference type="EMBL" id="RKRF01000007">
    <property type="protein sequence ID" value="RPF55803.1"/>
    <property type="molecule type" value="Genomic_DNA"/>
</dbReference>
<dbReference type="Gene3D" id="1.20.120.440">
    <property type="entry name" value="YppE-like"/>
    <property type="match status" value="1"/>
</dbReference>
<dbReference type="Pfam" id="PF08807">
    <property type="entry name" value="DUF1798"/>
    <property type="match status" value="1"/>
</dbReference>
<accession>A0A3N5BEB4</accession>
<gene>
    <name evidence="1" type="ORF">EDC24_0687</name>
</gene>
<sequence>MDAFLQLTDEILNHDLERIHHRYFYERKFDRKIYDDFNQMKEEANPVFDKIERWETDANELVHKLPLFPNQIKNTKDNLEIMVLHSYFNDVRKKRFVELYQSVKYNLDIIMDEFKTE</sequence>
<evidence type="ECO:0000313" key="2">
    <source>
        <dbReference type="Proteomes" id="UP000276443"/>
    </source>
</evidence>
<dbReference type="AlphaFoldDB" id="A0A3N5BEB4"/>
<protein>
    <submittedName>
        <fullName evidence="1">Uncharacterized protein DUF1798</fullName>
    </submittedName>
</protein>
<name>A0A3N5BEB4_9BACI</name>
<proteinExistence type="predicted"/>
<dbReference type="RefSeq" id="WP_124219731.1">
    <property type="nucleotide sequence ID" value="NZ_RKRF01000007.1"/>
</dbReference>
<dbReference type="Proteomes" id="UP000276443">
    <property type="component" value="Unassembled WGS sequence"/>
</dbReference>
<organism evidence="1 2">
    <name type="scientific">Aquisalibacillus elongatus</name>
    <dbReference type="NCBI Taxonomy" id="485577"/>
    <lineage>
        <taxon>Bacteria</taxon>
        <taxon>Bacillati</taxon>
        <taxon>Bacillota</taxon>
        <taxon>Bacilli</taxon>
        <taxon>Bacillales</taxon>
        <taxon>Bacillaceae</taxon>
        <taxon>Aquisalibacillus</taxon>
    </lineage>
</organism>
<dbReference type="InterPro" id="IPR014913">
    <property type="entry name" value="YppE-like"/>
</dbReference>
<dbReference type="InterPro" id="IPR023351">
    <property type="entry name" value="YppE-like_sf"/>
</dbReference>
<comment type="caution">
    <text evidence="1">The sequence shown here is derived from an EMBL/GenBank/DDBJ whole genome shotgun (WGS) entry which is preliminary data.</text>
</comment>
<dbReference type="OrthoDB" id="2691485at2"/>
<dbReference type="SUPFAM" id="SSF140415">
    <property type="entry name" value="YppE-like"/>
    <property type="match status" value="1"/>
</dbReference>
<evidence type="ECO:0000313" key="1">
    <source>
        <dbReference type="EMBL" id="RPF55803.1"/>
    </source>
</evidence>